<feature type="transmembrane region" description="Helical" evidence="3">
    <location>
        <begin position="395"/>
        <end position="422"/>
    </location>
</feature>
<proteinExistence type="inferred from homology"/>
<feature type="transmembrane region" description="Helical" evidence="3">
    <location>
        <begin position="92"/>
        <end position="115"/>
    </location>
</feature>
<dbReference type="InterPro" id="IPR036259">
    <property type="entry name" value="MFS_trans_sf"/>
</dbReference>
<keyword evidence="3" id="KW-1133">Transmembrane helix</keyword>
<feature type="transmembrane region" description="Helical" evidence="3">
    <location>
        <begin position="199"/>
        <end position="222"/>
    </location>
</feature>
<comment type="similarity">
    <text evidence="2">Belongs to the major facilitator superfamily. Monocarboxylate porter (TC 2.A.1.13) family.</text>
</comment>
<evidence type="ECO:0000256" key="3">
    <source>
        <dbReference type="SAM" id="Phobius"/>
    </source>
</evidence>
<dbReference type="Pfam" id="PF07690">
    <property type="entry name" value="MFS_1"/>
    <property type="match status" value="1"/>
</dbReference>
<evidence type="ECO:0000256" key="1">
    <source>
        <dbReference type="ARBA" id="ARBA00004141"/>
    </source>
</evidence>
<dbReference type="GO" id="GO:0022857">
    <property type="term" value="F:transmembrane transporter activity"/>
    <property type="evidence" value="ECO:0007669"/>
    <property type="project" value="InterPro"/>
</dbReference>
<dbReference type="PROSITE" id="PS50850">
    <property type="entry name" value="MFS"/>
    <property type="match status" value="1"/>
</dbReference>
<dbReference type="GO" id="GO:0016020">
    <property type="term" value="C:membrane"/>
    <property type="evidence" value="ECO:0007669"/>
    <property type="project" value="UniProtKB-SubCell"/>
</dbReference>
<dbReference type="EMBL" id="JAPUFD010000020">
    <property type="protein sequence ID" value="MDI1492616.1"/>
    <property type="molecule type" value="Genomic_DNA"/>
</dbReference>
<feature type="domain" description="Major facilitator superfamily (MFS) profile" evidence="4">
    <location>
        <begin position="270"/>
        <end position="486"/>
    </location>
</feature>
<dbReference type="SUPFAM" id="SSF103473">
    <property type="entry name" value="MFS general substrate transporter"/>
    <property type="match status" value="1"/>
</dbReference>
<dbReference type="PANTHER" id="PTHR11360:SF305">
    <property type="entry name" value="MAJOR FACILITATOR SUPERFAMILY (MFS) PROFILE DOMAIN-CONTAINING PROTEIN"/>
    <property type="match status" value="1"/>
</dbReference>
<dbReference type="Proteomes" id="UP001161017">
    <property type="component" value="Unassembled WGS sequence"/>
</dbReference>
<gene>
    <name evidence="5" type="ORF">OHK93_004398</name>
</gene>
<evidence type="ECO:0000256" key="2">
    <source>
        <dbReference type="ARBA" id="ARBA00006727"/>
    </source>
</evidence>
<feature type="transmembrane region" description="Helical" evidence="3">
    <location>
        <begin position="334"/>
        <end position="355"/>
    </location>
</feature>
<feature type="transmembrane region" description="Helical" evidence="3">
    <location>
        <begin position="57"/>
        <end position="80"/>
    </location>
</feature>
<evidence type="ECO:0000259" key="4">
    <source>
        <dbReference type="PROSITE" id="PS50850"/>
    </source>
</evidence>
<dbReference type="InterPro" id="IPR011701">
    <property type="entry name" value="MFS"/>
</dbReference>
<organism evidence="5 6">
    <name type="scientific">Ramalina farinacea</name>
    <dbReference type="NCBI Taxonomy" id="258253"/>
    <lineage>
        <taxon>Eukaryota</taxon>
        <taxon>Fungi</taxon>
        <taxon>Dikarya</taxon>
        <taxon>Ascomycota</taxon>
        <taxon>Pezizomycotina</taxon>
        <taxon>Lecanoromycetes</taxon>
        <taxon>OSLEUM clade</taxon>
        <taxon>Lecanoromycetidae</taxon>
        <taxon>Lecanorales</taxon>
        <taxon>Lecanorineae</taxon>
        <taxon>Ramalinaceae</taxon>
        <taxon>Ramalina</taxon>
    </lineage>
</organism>
<comment type="caution">
    <text evidence="5">The sequence shown here is derived from an EMBL/GenBank/DDBJ whole genome shotgun (WGS) entry which is preliminary data.</text>
</comment>
<keyword evidence="3" id="KW-0812">Transmembrane</keyword>
<comment type="subcellular location">
    <subcellularLocation>
        <location evidence="1">Membrane</location>
        <topology evidence="1">Multi-pass membrane protein</topology>
    </subcellularLocation>
</comment>
<evidence type="ECO:0000313" key="6">
    <source>
        <dbReference type="Proteomes" id="UP001161017"/>
    </source>
</evidence>
<accession>A0AA43TV07</accession>
<feature type="transmembrane region" description="Helical" evidence="3">
    <location>
        <begin position="301"/>
        <end position="322"/>
    </location>
</feature>
<reference evidence="5" key="1">
    <citation type="journal article" date="2023" name="Genome Biol. Evol.">
        <title>First Whole Genome Sequence and Flow Cytometry Genome Size Data for the Lichen-Forming Fungus Ramalina farinacea (Ascomycota).</title>
        <authorList>
            <person name="Llewellyn T."/>
            <person name="Mian S."/>
            <person name="Hill R."/>
            <person name="Leitch I.J."/>
            <person name="Gaya E."/>
        </authorList>
    </citation>
    <scope>NUCLEOTIDE SEQUENCE</scope>
    <source>
        <strain evidence="5">LIQ254RAFAR</strain>
    </source>
</reference>
<dbReference type="PANTHER" id="PTHR11360">
    <property type="entry name" value="MONOCARBOXYLATE TRANSPORTER"/>
    <property type="match status" value="1"/>
</dbReference>
<evidence type="ECO:0000313" key="5">
    <source>
        <dbReference type="EMBL" id="MDI1492616.1"/>
    </source>
</evidence>
<feature type="transmembrane region" description="Helical" evidence="3">
    <location>
        <begin position="434"/>
        <end position="456"/>
    </location>
</feature>
<protein>
    <recommendedName>
        <fullName evidence="4">Major facilitator superfamily (MFS) profile domain-containing protein</fullName>
    </recommendedName>
</protein>
<dbReference type="Gene3D" id="1.20.1250.20">
    <property type="entry name" value="MFS general substrate transporter like domains"/>
    <property type="match status" value="2"/>
</dbReference>
<sequence length="486" mass="51300">MSAASISPAIELESTRNASDVAVAHYRSHPEANLPGRPRHELTTASRLVESEAPDGGYGWVVVLSCAVMIWWFGGISYSWGVFQNVLVEDRLSSASTFSFVGSLTVACLSIFAIINARLIRLLGARRTALLGVLFFGGGQILSSFTTDNIAGLFVTTGVTMGIGARHVKTQCSSKRAILLFMVVSVAPAQYFSKNRGLANGIVFAGGGLGGAAISFITNALIQSVGPAWTYRTLGIMTLGTGLPAACLIKERTPIRGTTFIEWRLFRDSRFSILFLAGAIATFPLFVPPFFLPLYSASLGLSPLVGASLVAGFNLASAVGRIGSGFLCDRLGPLNTLFLALSLSTISMLTLWPISSTTAPLVVFVIINGAANGGFFASIPTVIGNIFGLARLSTAVGMIVTGWAGGYLMGAPIAGYILAVYGGPEAGFEAYRPAIYYAGSMALASASLIAVVRLRIETAIFCKSKEKFKLHFILYEALALLLPSKS</sequence>
<keyword evidence="3" id="KW-0472">Membrane</keyword>
<dbReference type="InterPro" id="IPR020846">
    <property type="entry name" value="MFS_dom"/>
</dbReference>
<name>A0AA43TV07_9LECA</name>
<dbReference type="AlphaFoldDB" id="A0AA43TV07"/>
<dbReference type="InterPro" id="IPR050327">
    <property type="entry name" value="Proton-linked_MCT"/>
</dbReference>
<feature type="transmembrane region" description="Helical" evidence="3">
    <location>
        <begin position="361"/>
        <end position="383"/>
    </location>
</feature>
<keyword evidence="6" id="KW-1185">Reference proteome</keyword>
<feature type="transmembrane region" description="Helical" evidence="3">
    <location>
        <begin position="273"/>
        <end position="295"/>
    </location>
</feature>